<name>H0HPB6_9HYPH</name>
<accession>H0HPB6</accession>
<dbReference type="PATRIC" id="fig|1107882.3.peg.1959"/>
<evidence type="ECO:0000256" key="1">
    <source>
        <dbReference type="SAM" id="SignalP"/>
    </source>
</evidence>
<sequence length="160" mass="17651">MASHSIARSIILGLSLLCSVHISLAEDQVVSVETDDPEMNAAIDKARSTLPYFWQHLSNPGEGEQRFSVKIQITHGDEVEHFWCGPVVGAASKAICNIDNDPQSVSNVQLGQEMSVEKEYVSDWMFMRGDKIIGGETIKVILPRLPKEEADQLGLQFGEP</sequence>
<organism evidence="3 4">
    <name type="scientific">Mesorhizobium alhagi CCNWXJ12-2</name>
    <dbReference type="NCBI Taxonomy" id="1107882"/>
    <lineage>
        <taxon>Bacteria</taxon>
        <taxon>Pseudomonadati</taxon>
        <taxon>Pseudomonadota</taxon>
        <taxon>Alphaproteobacteria</taxon>
        <taxon>Hyphomicrobiales</taxon>
        <taxon>Phyllobacteriaceae</taxon>
        <taxon>Allomesorhizobium</taxon>
    </lineage>
</organism>
<proteinExistence type="predicted"/>
<keyword evidence="4" id="KW-1185">Reference proteome</keyword>
<dbReference type="InterPro" id="IPR018756">
    <property type="entry name" value="DUF2314"/>
</dbReference>
<reference evidence="3 4" key="1">
    <citation type="journal article" date="2012" name="J. Bacteriol.">
        <title>Draft Genome Sequence of Mesorhizobium alhagi CCNWXJ12-2T, a Novel Salt-Resistant Species Isolated from the Desert of Northwestern China.</title>
        <authorList>
            <person name="Zhou M."/>
            <person name="Chen W."/>
            <person name="Chen H."/>
            <person name="Wei G."/>
        </authorList>
    </citation>
    <scope>NUCLEOTIDE SEQUENCE [LARGE SCALE GENOMIC DNA]</scope>
    <source>
        <strain evidence="3 4">CCNWXJ12-2</strain>
    </source>
</reference>
<dbReference type="RefSeq" id="WP_008835627.1">
    <property type="nucleotide sequence ID" value="NZ_AHAM01000069.1"/>
</dbReference>
<dbReference type="Pfam" id="PF10077">
    <property type="entry name" value="DUF2314"/>
    <property type="match status" value="1"/>
</dbReference>
<evidence type="ECO:0000313" key="3">
    <source>
        <dbReference type="EMBL" id="EHK57388.1"/>
    </source>
</evidence>
<feature type="signal peptide" evidence="1">
    <location>
        <begin position="1"/>
        <end position="25"/>
    </location>
</feature>
<protein>
    <recommendedName>
        <fullName evidence="2">DUF2314 domain-containing protein</fullName>
    </recommendedName>
</protein>
<evidence type="ECO:0000313" key="4">
    <source>
        <dbReference type="Proteomes" id="UP000003250"/>
    </source>
</evidence>
<feature type="domain" description="DUF2314" evidence="2">
    <location>
        <begin position="36"/>
        <end position="153"/>
    </location>
</feature>
<gene>
    <name evidence="3" type="ORF">MAXJ12_09968</name>
</gene>
<dbReference type="EMBL" id="AHAM01000069">
    <property type="protein sequence ID" value="EHK57388.1"/>
    <property type="molecule type" value="Genomic_DNA"/>
</dbReference>
<dbReference type="OrthoDB" id="121776at2"/>
<dbReference type="Proteomes" id="UP000003250">
    <property type="component" value="Unassembled WGS sequence"/>
</dbReference>
<dbReference type="AlphaFoldDB" id="H0HPB6"/>
<keyword evidence="1" id="KW-0732">Signal</keyword>
<evidence type="ECO:0000259" key="2">
    <source>
        <dbReference type="Pfam" id="PF10077"/>
    </source>
</evidence>
<feature type="chain" id="PRO_5003535014" description="DUF2314 domain-containing protein" evidence="1">
    <location>
        <begin position="26"/>
        <end position="160"/>
    </location>
</feature>